<evidence type="ECO:0000256" key="4">
    <source>
        <dbReference type="ARBA" id="ARBA00012173"/>
    </source>
</evidence>
<dbReference type="FunFam" id="3.90.700.10:FF:000002">
    <property type="entry name" value="L-aspartate oxidase"/>
    <property type="match status" value="1"/>
</dbReference>
<dbReference type="Pfam" id="PF00890">
    <property type="entry name" value="FAD_binding_2"/>
    <property type="match status" value="1"/>
</dbReference>
<comment type="similarity">
    <text evidence="3 12">Belongs to the FAD-dependent oxidoreductase 2 family. NadB subfamily.</text>
</comment>
<dbReference type="Gene3D" id="3.50.50.60">
    <property type="entry name" value="FAD/NAD(P)-binding domain"/>
    <property type="match status" value="1"/>
</dbReference>
<evidence type="ECO:0000259" key="13">
    <source>
        <dbReference type="Pfam" id="PF00890"/>
    </source>
</evidence>
<evidence type="ECO:0000313" key="15">
    <source>
        <dbReference type="EMBL" id="PZE16137.1"/>
    </source>
</evidence>
<dbReference type="EC" id="1.4.3.16" evidence="4 10"/>
<evidence type="ECO:0000256" key="6">
    <source>
        <dbReference type="ARBA" id="ARBA00022642"/>
    </source>
</evidence>
<evidence type="ECO:0000259" key="14">
    <source>
        <dbReference type="Pfam" id="PF02910"/>
    </source>
</evidence>
<dbReference type="SUPFAM" id="SSF51905">
    <property type="entry name" value="FAD/NAD(P)-binding domain"/>
    <property type="match status" value="1"/>
</dbReference>
<dbReference type="GO" id="GO:0008734">
    <property type="term" value="F:L-aspartate oxidase activity"/>
    <property type="evidence" value="ECO:0007669"/>
    <property type="project" value="UniProtKB-UniRule"/>
</dbReference>
<evidence type="ECO:0000256" key="7">
    <source>
        <dbReference type="ARBA" id="ARBA00022827"/>
    </source>
</evidence>
<proteinExistence type="inferred from homology"/>
<dbReference type="PRINTS" id="PR00368">
    <property type="entry name" value="FADPNR"/>
</dbReference>
<dbReference type="InterPro" id="IPR005288">
    <property type="entry name" value="NadB"/>
</dbReference>
<keyword evidence="5 12" id="KW-0285">Flavoprotein</keyword>
<keyword evidence="7 12" id="KW-0274">FAD</keyword>
<feature type="domain" description="FAD-dependent oxidoreductase 2 FAD-binding" evidence="13">
    <location>
        <begin position="5"/>
        <end position="391"/>
    </location>
</feature>
<protein>
    <recommendedName>
        <fullName evidence="4 10">L-aspartate oxidase</fullName>
        <ecNumber evidence="4 10">1.4.3.16</ecNumber>
    </recommendedName>
</protein>
<feature type="domain" description="Fumarate reductase/succinate dehydrogenase flavoprotein-like C-terminal" evidence="14">
    <location>
        <begin position="439"/>
        <end position="518"/>
    </location>
</feature>
<gene>
    <name evidence="15" type="primary">nadB</name>
    <name evidence="15" type="ORF">DNU06_14310</name>
</gene>
<dbReference type="EMBL" id="QKSB01000011">
    <property type="protein sequence ID" value="PZE16137.1"/>
    <property type="molecule type" value="Genomic_DNA"/>
</dbReference>
<keyword evidence="8 12" id="KW-0560">Oxidoreductase</keyword>
<accession>A0A2W1MWB2</accession>
<dbReference type="PIRSF" id="PIRSF000171">
    <property type="entry name" value="SDHA_APRA_LASPO"/>
    <property type="match status" value="1"/>
</dbReference>
<evidence type="ECO:0000256" key="5">
    <source>
        <dbReference type="ARBA" id="ARBA00022630"/>
    </source>
</evidence>
<dbReference type="Proteomes" id="UP000249248">
    <property type="component" value="Unassembled WGS sequence"/>
</dbReference>
<dbReference type="InterPro" id="IPR015939">
    <property type="entry name" value="Fum_Rdtase/Succ_DH_flav-like_C"/>
</dbReference>
<evidence type="ECO:0000313" key="16">
    <source>
        <dbReference type="Proteomes" id="UP000249248"/>
    </source>
</evidence>
<keyword evidence="16" id="KW-1185">Reference proteome</keyword>
<evidence type="ECO:0000256" key="10">
    <source>
        <dbReference type="NCBIfam" id="TIGR00551"/>
    </source>
</evidence>
<dbReference type="UniPathway" id="UPA00253">
    <property type="reaction ID" value="UER00326"/>
</dbReference>
<evidence type="ECO:0000256" key="2">
    <source>
        <dbReference type="ARBA" id="ARBA00004950"/>
    </source>
</evidence>
<dbReference type="Pfam" id="PF02910">
    <property type="entry name" value="Succ_DH_flav_C"/>
    <property type="match status" value="1"/>
</dbReference>
<dbReference type="PANTHER" id="PTHR42716:SF2">
    <property type="entry name" value="L-ASPARTATE OXIDASE, CHLOROPLASTIC"/>
    <property type="match status" value="1"/>
</dbReference>
<dbReference type="InterPro" id="IPR037099">
    <property type="entry name" value="Fum_R/Succ_DH_flav-like_C_sf"/>
</dbReference>
<dbReference type="RefSeq" id="WP_111064184.1">
    <property type="nucleotide sequence ID" value="NZ_JBHUCU010000005.1"/>
</dbReference>
<dbReference type="OrthoDB" id="9806724at2"/>
<organism evidence="15 16">
    <name type="scientific">Putridiphycobacter roseus</name>
    <dbReference type="NCBI Taxonomy" id="2219161"/>
    <lineage>
        <taxon>Bacteria</taxon>
        <taxon>Pseudomonadati</taxon>
        <taxon>Bacteroidota</taxon>
        <taxon>Flavobacteriia</taxon>
        <taxon>Flavobacteriales</taxon>
        <taxon>Crocinitomicaceae</taxon>
        <taxon>Putridiphycobacter</taxon>
    </lineage>
</organism>
<dbReference type="InterPro" id="IPR027477">
    <property type="entry name" value="Succ_DH/fumarate_Rdtase_cat_sf"/>
</dbReference>
<dbReference type="AlphaFoldDB" id="A0A2W1MWB2"/>
<reference evidence="15 16" key="1">
    <citation type="submission" date="2018-06" db="EMBL/GenBank/DDBJ databases">
        <title>The draft genome sequence of Crocinitomix sp. SM1701.</title>
        <authorList>
            <person name="Zhang X."/>
        </authorList>
    </citation>
    <scope>NUCLEOTIDE SEQUENCE [LARGE SCALE GENOMIC DNA]</scope>
    <source>
        <strain evidence="15 16">SM1701</strain>
    </source>
</reference>
<feature type="active site" description="Proton acceptor" evidence="11">
    <location>
        <position position="289"/>
    </location>
</feature>
<dbReference type="Gene3D" id="3.90.700.10">
    <property type="entry name" value="Succinate dehydrogenase/fumarate reductase flavoprotein, catalytic domain"/>
    <property type="match status" value="1"/>
</dbReference>
<dbReference type="Gene3D" id="1.20.58.100">
    <property type="entry name" value="Fumarate reductase/succinate dehydrogenase flavoprotein-like, C-terminal domain"/>
    <property type="match status" value="1"/>
</dbReference>
<comment type="function">
    <text evidence="12">Catalyzes the oxidation of L-aspartate to iminoaspartate.</text>
</comment>
<dbReference type="GO" id="GO:0009435">
    <property type="term" value="P:NAD+ biosynthetic process"/>
    <property type="evidence" value="ECO:0007669"/>
    <property type="project" value="UniProtKB-UniPathway"/>
</dbReference>
<dbReference type="SUPFAM" id="SSF56425">
    <property type="entry name" value="Succinate dehydrogenase/fumarate reductase flavoprotein, catalytic domain"/>
    <property type="match status" value="1"/>
</dbReference>
<comment type="pathway">
    <text evidence="2 12">Cofactor biosynthesis; NAD(+) biosynthesis; iminoaspartate from L-aspartate (oxidase route): step 1/1.</text>
</comment>
<evidence type="ECO:0000256" key="8">
    <source>
        <dbReference type="ARBA" id="ARBA00023002"/>
    </source>
</evidence>
<dbReference type="NCBIfam" id="TIGR00551">
    <property type="entry name" value="nadB"/>
    <property type="match status" value="1"/>
</dbReference>
<dbReference type="PANTHER" id="PTHR42716">
    <property type="entry name" value="L-ASPARTATE OXIDASE"/>
    <property type="match status" value="1"/>
</dbReference>
<dbReference type="InterPro" id="IPR003953">
    <property type="entry name" value="FAD-dep_OxRdtase_2_FAD-bd"/>
</dbReference>
<dbReference type="SUPFAM" id="SSF46977">
    <property type="entry name" value="Succinate dehydrogenase/fumarate reductase flavoprotein C-terminal domain"/>
    <property type="match status" value="1"/>
</dbReference>
<sequence length="519" mass="57804">MIQSDFLVIGSGIAGLTYAIKVAAQNPDKTVNIITKNKIDECNTKYAQGGIAVVLNQHDSFQSHVDDTLLAGDNLNDKSVVKIVVEEAPARINEIIEWGASFDKSQNGEYDLGKEGGHSANRILHHKDITGYEVERALLQKIATAPNIHVYEHHYAIDLITDHHLGLSVNRFSENHCYGAYVLDNKTKIIHRTLAKVTLLATGGIGQVYIHTTNPNVATGDGIAMAYRAKAKISDMEFVQFHPTALYEPDASPNFLISEAVRGFGAYIRNVKGERFVFKTDERGELASRDIVSQAIDKELKVSGERFVYLDCTHLDAVDFYKHFPNIYDKCKSIGIDPTHDFIPVIPAAHYMCGGINVDKKGRTNITNLLAIGECSRTGLHGANRLASNSLLEGLVYAHRAAEEVSKSINSIEMQLNIPSWNAKGTLAPKELVLITHSRKELKIIMSDYMAIVRSNVRIQRALRRLEIHYKETEDLYNSTVISPQLCELRNLITIAYLIVSQASRRHENKGAHFNVDFV</sequence>
<comment type="subcellular location">
    <subcellularLocation>
        <location evidence="12">Cytoplasm</location>
    </subcellularLocation>
</comment>
<dbReference type="GO" id="GO:0005737">
    <property type="term" value="C:cytoplasm"/>
    <property type="evidence" value="ECO:0007669"/>
    <property type="project" value="UniProtKB-SubCell"/>
</dbReference>
<evidence type="ECO:0000256" key="11">
    <source>
        <dbReference type="PIRSR" id="PIRSR000171-1"/>
    </source>
</evidence>
<comment type="caution">
    <text evidence="15">The sequence shown here is derived from an EMBL/GenBank/DDBJ whole genome shotgun (WGS) entry which is preliminary data.</text>
</comment>
<evidence type="ECO:0000256" key="3">
    <source>
        <dbReference type="ARBA" id="ARBA00008562"/>
    </source>
</evidence>
<evidence type="ECO:0000256" key="9">
    <source>
        <dbReference type="ARBA" id="ARBA00048305"/>
    </source>
</evidence>
<comment type="cofactor">
    <cofactor evidence="1 12">
        <name>FAD</name>
        <dbReference type="ChEBI" id="CHEBI:57692"/>
    </cofactor>
</comment>
<keyword evidence="6 12" id="KW-0662">Pyridine nucleotide biosynthesis</keyword>
<comment type="catalytic activity">
    <reaction evidence="9">
        <text>L-aspartate + O2 = iminosuccinate + H2O2</text>
        <dbReference type="Rhea" id="RHEA:25876"/>
        <dbReference type="ChEBI" id="CHEBI:15379"/>
        <dbReference type="ChEBI" id="CHEBI:16240"/>
        <dbReference type="ChEBI" id="CHEBI:29991"/>
        <dbReference type="ChEBI" id="CHEBI:77875"/>
        <dbReference type="EC" id="1.4.3.16"/>
    </reaction>
    <physiologicalReaction direction="left-to-right" evidence="9">
        <dbReference type="Rhea" id="RHEA:25877"/>
    </physiologicalReaction>
</comment>
<dbReference type="InterPro" id="IPR036188">
    <property type="entry name" value="FAD/NAD-bd_sf"/>
</dbReference>
<evidence type="ECO:0000256" key="12">
    <source>
        <dbReference type="RuleBase" id="RU362049"/>
    </source>
</evidence>
<name>A0A2W1MWB2_9FLAO</name>
<evidence type="ECO:0000256" key="1">
    <source>
        <dbReference type="ARBA" id="ARBA00001974"/>
    </source>
</evidence>